<organism evidence="1">
    <name type="scientific">viral metagenome</name>
    <dbReference type="NCBI Taxonomy" id="1070528"/>
    <lineage>
        <taxon>unclassified sequences</taxon>
        <taxon>metagenomes</taxon>
        <taxon>organismal metagenomes</taxon>
    </lineage>
</organism>
<proteinExistence type="predicted"/>
<protein>
    <submittedName>
        <fullName evidence="1">Uncharacterized protein</fullName>
    </submittedName>
</protein>
<reference evidence="1" key="1">
    <citation type="journal article" date="2020" name="Nature">
        <title>Giant virus diversity and host interactions through global metagenomics.</title>
        <authorList>
            <person name="Schulz F."/>
            <person name="Roux S."/>
            <person name="Paez-Espino D."/>
            <person name="Jungbluth S."/>
            <person name="Walsh D.A."/>
            <person name="Denef V.J."/>
            <person name="McMahon K.D."/>
            <person name="Konstantinidis K.T."/>
            <person name="Eloe-Fadrosh E.A."/>
            <person name="Kyrpides N.C."/>
            <person name="Woyke T."/>
        </authorList>
    </citation>
    <scope>NUCLEOTIDE SEQUENCE</scope>
    <source>
        <strain evidence="1">GVMAG-S-1101171-110</strain>
    </source>
</reference>
<name>A0A6C0K608_9ZZZZ</name>
<sequence>MASIKRVWVKDDTDRIFNETMYIWDSGSLRYERMNEKETVWTVLEREETPTGFVEILVEIPLYNTPTGSTWKEAISYEPLGKNGFRIPGWSVTWAPAKR</sequence>
<dbReference type="AlphaFoldDB" id="A0A6C0K608"/>
<accession>A0A6C0K608</accession>
<evidence type="ECO:0000313" key="1">
    <source>
        <dbReference type="EMBL" id="QHU12230.1"/>
    </source>
</evidence>
<dbReference type="EMBL" id="MN740798">
    <property type="protein sequence ID" value="QHU12230.1"/>
    <property type="molecule type" value="Genomic_DNA"/>
</dbReference>